<comment type="caution">
    <text evidence="2">The sequence shown here is derived from an EMBL/GenBank/DDBJ whole genome shotgun (WGS) entry which is preliminary data.</text>
</comment>
<dbReference type="Pfam" id="PF00248">
    <property type="entry name" value="Aldo_ket_red"/>
    <property type="match status" value="1"/>
</dbReference>
<accession>A0ABP7CMI7</accession>
<dbReference type="PANTHER" id="PTHR43364">
    <property type="entry name" value="NADH-SPECIFIC METHYLGLYOXAL REDUCTASE-RELATED"/>
    <property type="match status" value="1"/>
</dbReference>
<dbReference type="InterPro" id="IPR036812">
    <property type="entry name" value="NAD(P)_OxRdtase_dom_sf"/>
</dbReference>
<organism evidence="2 3">
    <name type="scientific">Arthrobacter ginkgonis</name>
    <dbReference type="NCBI Taxonomy" id="1630594"/>
    <lineage>
        <taxon>Bacteria</taxon>
        <taxon>Bacillati</taxon>
        <taxon>Actinomycetota</taxon>
        <taxon>Actinomycetes</taxon>
        <taxon>Micrococcales</taxon>
        <taxon>Micrococcaceae</taxon>
        <taxon>Arthrobacter</taxon>
    </lineage>
</organism>
<protein>
    <submittedName>
        <fullName evidence="2">Aldo/keto reductase</fullName>
    </submittedName>
</protein>
<evidence type="ECO:0000259" key="1">
    <source>
        <dbReference type="Pfam" id="PF00248"/>
    </source>
</evidence>
<dbReference type="InterPro" id="IPR023210">
    <property type="entry name" value="NADP_OxRdtase_dom"/>
</dbReference>
<proteinExistence type="predicted"/>
<evidence type="ECO:0000313" key="2">
    <source>
        <dbReference type="EMBL" id="GAA3691458.1"/>
    </source>
</evidence>
<dbReference type="PROSITE" id="PS00062">
    <property type="entry name" value="ALDOKETO_REDUCTASE_2"/>
    <property type="match status" value="1"/>
</dbReference>
<reference evidence="3" key="1">
    <citation type="journal article" date="2019" name="Int. J. Syst. Evol. Microbiol.">
        <title>The Global Catalogue of Microorganisms (GCM) 10K type strain sequencing project: providing services to taxonomists for standard genome sequencing and annotation.</title>
        <authorList>
            <consortium name="The Broad Institute Genomics Platform"/>
            <consortium name="The Broad Institute Genome Sequencing Center for Infectious Disease"/>
            <person name="Wu L."/>
            <person name="Ma J."/>
        </authorList>
    </citation>
    <scope>NUCLEOTIDE SEQUENCE [LARGE SCALE GENOMIC DNA]</scope>
    <source>
        <strain evidence="3">JCM 30742</strain>
    </source>
</reference>
<dbReference type="InterPro" id="IPR018170">
    <property type="entry name" value="Aldo/ket_reductase_CS"/>
</dbReference>
<dbReference type="InterPro" id="IPR050523">
    <property type="entry name" value="AKR_Detox_Biosynth"/>
</dbReference>
<dbReference type="SUPFAM" id="SSF51430">
    <property type="entry name" value="NAD(P)-linked oxidoreductase"/>
    <property type="match status" value="1"/>
</dbReference>
<feature type="domain" description="NADP-dependent oxidoreductase" evidence="1">
    <location>
        <begin position="13"/>
        <end position="309"/>
    </location>
</feature>
<keyword evidence="3" id="KW-1185">Reference proteome</keyword>
<dbReference type="PANTHER" id="PTHR43364:SF6">
    <property type="entry name" value="OXIDOREDUCTASE-RELATED"/>
    <property type="match status" value="1"/>
</dbReference>
<dbReference type="EMBL" id="BAABEO010000020">
    <property type="protein sequence ID" value="GAA3691458.1"/>
    <property type="molecule type" value="Genomic_DNA"/>
</dbReference>
<name>A0ABP7CMI7_9MICC</name>
<dbReference type="RefSeq" id="WP_345152125.1">
    <property type="nucleotide sequence ID" value="NZ_BAABEO010000020.1"/>
</dbReference>
<dbReference type="Proteomes" id="UP001500752">
    <property type="component" value="Unassembled WGS sequence"/>
</dbReference>
<sequence length="327" mass="35066">MNLVGASDLDIFPLVLGGNTFGWTSDEAESHEVLSAFVAEGGTMIDTADGYSHWVPGHSGGESERILGSWLAGRDDRDDLLIATKAGSHPEYRGLSARSVKAAAEASLGRMGIDTIDLYYAHRDDPTVLLEETVRAFGDLVQSGKVRYIGLSNYSPDRVREWLRLSAELGVPRPIALQPHYNLVARNPYEDRVAPLALAEGLGVLPYSALASGFLSGKYRSAADAVGAERAAHVSRFFSPAGLAVLDELHRIGSRLGEEPASVALAWLRSRGEVTAPIASARNVVQLSALMAGARLKLNREDVRALNEASAEGGMVQYEDAQQEDAP</sequence>
<evidence type="ECO:0000313" key="3">
    <source>
        <dbReference type="Proteomes" id="UP001500752"/>
    </source>
</evidence>
<dbReference type="Gene3D" id="3.20.20.100">
    <property type="entry name" value="NADP-dependent oxidoreductase domain"/>
    <property type="match status" value="1"/>
</dbReference>
<gene>
    <name evidence="2" type="ORF">GCM10023081_31150</name>
</gene>
<dbReference type="CDD" id="cd19081">
    <property type="entry name" value="AKR_AKR9C1"/>
    <property type="match status" value="1"/>
</dbReference>